<organism evidence="2 3">
    <name type="scientific">Kingella denitrificans ATCC 33394</name>
    <dbReference type="NCBI Taxonomy" id="888741"/>
    <lineage>
        <taxon>Bacteria</taxon>
        <taxon>Pseudomonadati</taxon>
        <taxon>Pseudomonadota</taxon>
        <taxon>Betaproteobacteria</taxon>
        <taxon>Neisseriales</taxon>
        <taxon>Neisseriaceae</taxon>
        <taxon>Kingella</taxon>
    </lineage>
</organism>
<dbReference type="PANTHER" id="PTHR11102">
    <property type="entry name" value="SEL-1-LIKE PROTEIN"/>
    <property type="match status" value="1"/>
</dbReference>
<keyword evidence="1" id="KW-0812">Transmembrane</keyword>
<dbReference type="Gene3D" id="1.25.40.10">
    <property type="entry name" value="Tetratricopeptide repeat domain"/>
    <property type="match status" value="1"/>
</dbReference>
<dbReference type="STRING" id="888741.HMPREF9098_0280"/>
<accession>F0EWQ0</accession>
<keyword evidence="3" id="KW-1185">Reference proteome</keyword>
<dbReference type="EMBL" id="AEWV01000006">
    <property type="protein sequence ID" value="EGC18131.1"/>
    <property type="molecule type" value="Genomic_DNA"/>
</dbReference>
<gene>
    <name evidence="2" type="ORF">HMPREF9098_0280</name>
</gene>
<evidence type="ECO:0000313" key="3">
    <source>
        <dbReference type="Proteomes" id="UP000004088"/>
    </source>
</evidence>
<dbReference type="AlphaFoldDB" id="F0EWQ0"/>
<evidence type="ECO:0000256" key="1">
    <source>
        <dbReference type="SAM" id="Phobius"/>
    </source>
</evidence>
<dbReference type="InterPro" id="IPR011990">
    <property type="entry name" value="TPR-like_helical_dom_sf"/>
</dbReference>
<dbReference type="SMART" id="SM00671">
    <property type="entry name" value="SEL1"/>
    <property type="match status" value="2"/>
</dbReference>
<dbReference type="SUPFAM" id="SSF81901">
    <property type="entry name" value="HCP-like"/>
    <property type="match status" value="1"/>
</dbReference>
<dbReference type="Proteomes" id="UP000004088">
    <property type="component" value="Unassembled WGS sequence"/>
</dbReference>
<comment type="caution">
    <text evidence="2">The sequence shown here is derived from an EMBL/GenBank/DDBJ whole genome shotgun (WGS) entry which is preliminary data.</text>
</comment>
<evidence type="ECO:0000313" key="2">
    <source>
        <dbReference type="EMBL" id="EGC18131.1"/>
    </source>
</evidence>
<sequence length="168" mass="18455">MKTDDYKSPAERWQQSQQKSSNAALYWLLGIGVILLGLAGTLAMMKDGIDIDLPNIAALGKREPEQPKIDPTLMKQAQDGNADAQYAVGRILHRNGIEAQALVWYERAAQQGNAKAMNNAAVLYAEGKTVPHDLERACAYFEAAAKKLPSPEAEDNVRMCKENLARQS</sequence>
<name>F0EWQ0_9NEIS</name>
<dbReference type="RefSeq" id="WP_003781188.1">
    <property type="nucleotide sequence ID" value="NZ_GL870929.1"/>
</dbReference>
<feature type="transmembrane region" description="Helical" evidence="1">
    <location>
        <begin position="24"/>
        <end position="45"/>
    </location>
</feature>
<keyword evidence="1" id="KW-1133">Transmembrane helix</keyword>
<protein>
    <submittedName>
        <fullName evidence="2">Sel1 repeat protein</fullName>
    </submittedName>
</protein>
<keyword evidence="1" id="KW-0472">Membrane</keyword>
<reference evidence="2 3" key="1">
    <citation type="submission" date="2011-01" db="EMBL/GenBank/DDBJ databases">
        <authorList>
            <person name="Muzny D."/>
            <person name="Qin X."/>
            <person name="Deng J."/>
            <person name="Jiang H."/>
            <person name="Liu Y."/>
            <person name="Qu J."/>
            <person name="Song X.-Z."/>
            <person name="Zhang L."/>
            <person name="Thornton R."/>
            <person name="Coyle M."/>
            <person name="Francisco L."/>
            <person name="Jackson L."/>
            <person name="Javaid M."/>
            <person name="Korchina V."/>
            <person name="Kovar C."/>
            <person name="Mata R."/>
            <person name="Mathew T."/>
            <person name="Ngo R."/>
            <person name="Nguyen L."/>
            <person name="Nguyen N."/>
            <person name="Okwuonu G."/>
            <person name="Ongeri F."/>
            <person name="Pham C."/>
            <person name="Simmons D."/>
            <person name="Wilczek-Boney K."/>
            <person name="Hale W."/>
            <person name="Jakkamsetti A."/>
            <person name="Pham P."/>
            <person name="Ruth R."/>
            <person name="San Lucas F."/>
            <person name="Warren J."/>
            <person name="Zhang J."/>
            <person name="Zhao Z."/>
            <person name="Zhou C."/>
            <person name="Zhu D."/>
            <person name="Lee S."/>
            <person name="Bess C."/>
            <person name="Blankenburg K."/>
            <person name="Forbes L."/>
            <person name="Fu Q."/>
            <person name="Gubbala S."/>
            <person name="Hirani K."/>
            <person name="Jayaseelan J.C."/>
            <person name="Lara F."/>
            <person name="Munidasa M."/>
            <person name="Palculict T."/>
            <person name="Patil S."/>
            <person name="Pu L.-L."/>
            <person name="Saada N."/>
            <person name="Tang L."/>
            <person name="Weissenberger G."/>
            <person name="Zhu Y."/>
            <person name="Hemphill L."/>
            <person name="Shang Y."/>
            <person name="Youmans B."/>
            <person name="Ayvaz T."/>
            <person name="Ross M."/>
            <person name="Santibanez J."/>
            <person name="Aqrawi P."/>
            <person name="Gross S."/>
            <person name="Joshi V."/>
            <person name="Fowler G."/>
            <person name="Nazareth L."/>
            <person name="Reid J."/>
            <person name="Worley K."/>
            <person name="Petrosino J."/>
            <person name="Highlander S."/>
            <person name="Gibbs R."/>
        </authorList>
    </citation>
    <scope>NUCLEOTIDE SEQUENCE [LARGE SCALE GENOMIC DNA]</scope>
    <source>
        <strain evidence="2 3">ATCC 33394</strain>
    </source>
</reference>
<dbReference type="InterPro" id="IPR050767">
    <property type="entry name" value="Sel1_AlgK"/>
</dbReference>
<dbReference type="InterPro" id="IPR006597">
    <property type="entry name" value="Sel1-like"/>
</dbReference>
<dbReference type="HOGENOM" id="CLU_1584293_0_0_4"/>
<dbReference type="PANTHER" id="PTHR11102:SF160">
    <property type="entry name" value="ERAD-ASSOCIATED E3 UBIQUITIN-PROTEIN LIGASE COMPONENT HRD3"/>
    <property type="match status" value="1"/>
</dbReference>
<dbReference type="Pfam" id="PF08238">
    <property type="entry name" value="Sel1"/>
    <property type="match status" value="2"/>
</dbReference>
<proteinExistence type="predicted"/>